<feature type="compositionally biased region" description="Acidic residues" evidence="1">
    <location>
        <begin position="534"/>
        <end position="544"/>
    </location>
</feature>
<dbReference type="InterPro" id="IPR052748">
    <property type="entry name" value="ISR_Activator"/>
</dbReference>
<name>A0A1Y1I7Z9_KLENI</name>
<feature type="compositionally biased region" description="Basic and acidic residues" evidence="1">
    <location>
        <begin position="657"/>
        <end position="667"/>
    </location>
</feature>
<dbReference type="SMART" id="SM00671">
    <property type="entry name" value="SEL1"/>
    <property type="match status" value="3"/>
</dbReference>
<dbReference type="STRING" id="105231.A0A1Y1I7Z9"/>
<dbReference type="SUPFAM" id="SSF81901">
    <property type="entry name" value="HCP-like"/>
    <property type="match status" value="1"/>
</dbReference>
<feature type="compositionally biased region" description="Basic and acidic residues" evidence="1">
    <location>
        <begin position="258"/>
        <end position="280"/>
    </location>
</feature>
<feature type="compositionally biased region" description="Polar residues" evidence="1">
    <location>
        <begin position="810"/>
        <end position="821"/>
    </location>
</feature>
<feature type="compositionally biased region" description="Basic and acidic residues" evidence="1">
    <location>
        <begin position="235"/>
        <end position="248"/>
    </location>
</feature>
<feature type="compositionally biased region" description="Low complexity" evidence="1">
    <location>
        <begin position="26"/>
        <end position="39"/>
    </location>
</feature>
<evidence type="ECO:0000313" key="2">
    <source>
        <dbReference type="EMBL" id="GAQ87095.1"/>
    </source>
</evidence>
<gene>
    <name evidence="2" type="ORF">KFL_003310070</name>
</gene>
<dbReference type="GO" id="GO:0140468">
    <property type="term" value="P:HRI-mediated signaling"/>
    <property type="evidence" value="ECO:0000318"/>
    <property type="project" value="GO_Central"/>
</dbReference>
<feature type="region of interest" description="Disordered" evidence="1">
    <location>
        <begin position="192"/>
        <end position="304"/>
    </location>
</feature>
<feature type="compositionally biased region" description="Basic and acidic residues" evidence="1">
    <location>
        <begin position="701"/>
        <end position="715"/>
    </location>
</feature>
<dbReference type="Proteomes" id="UP000054558">
    <property type="component" value="Unassembled WGS sequence"/>
</dbReference>
<dbReference type="PANTHER" id="PTHR45011">
    <property type="entry name" value="DAP3-BINDING CELL DEATH ENHANCER 1"/>
    <property type="match status" value="1"/>
</dbReference>
<protein>
    <submittedName>
        <fullName evidence="2">Uncharacterized protein</fullName>
    </submittedName>
</protein>
<feature type="compositionally biased region" description="Low complexity" evidence="1">
    <location>
        <begin position="766"/>
        <end position="783"/>
    </location>
</feature>
<feature type="compositionally biased region" description="Basic and acidic residues" evidence="1">
    <location>
        <begin position="493"/>
        <end position="506"/>
    </location>
</feature>
<dbReference type="GO" id="GO:0043539">
    <property type="term" value="F:protein serine/threonine kinase activator activity"/>
    <property type="evidence" value="ECO:0000318"/>
    <property type="project" value="GO_Central"/>
</dbReference>
<feature type="region of interest" description="Disordered" evidence="1">
    <location>
        <begin position="1"/>
        <end position="48"/>
    </location>
</feature>
<dbReference type="GO" id="GO:0005739">
    <property type="term" value="C:mitochondrion"/>
    <property type="evidence" value="ECO:0000318"/>
    <property type="project" value="GO_Central"/>
</dbReference>
<feature type="compositionally biased region" description="Polar residues" evidence="1">
    <location>
        <begin position="224"/>
        <end position="233"/>
    </location>
</feature>
<sequence>MGLLARIISSPRAGLARTKTPQNERVSSSPTSPVGSTGSPLFRQNLPPALQTKRDEVVSKMGLGGVWAVVGDLVRLCDESETCALKSTVKAAMDVGQRCVRLQAPLLGHLEDLERLQHHEEVRSALGKLEKTVAQSRELLGRLSGRASSFSPRWLHTRTLKRILQEAEGAVGKVETALATVSYRQQLDHVLSHPTDELASQNRPAISGRSMAESEGNGIESDGRPSSRTQKQSPSRHDKIGSVSRKGESGIGKSSPAHNRDTNRMDIPDGTRVRQQKDGAEPSASFKQTGALENRESYGNGAREVESADRLLEAALEAEARGDFAGAAGLYQRSAGQGSAEAAAALGFSLEHGRGIPRDDLEAVHWYGQAARAGHPQAQNNLGKMYFDGRGVPRNQIEAVGWFLKSAAQGSASALNNLGICYEDGLGVTADVALAAQFYRQAALRGHSMAIVNLAHVCSRTGPSDEAQSLLDTAAKRRLTEMLPEVAPGRLRSFAEERGSRPRAEQPRFTTAAATDQRASERNTTGSEVQPFEGDSDTESDTEEDAKSCTLGQSENDILREIMRPSTAGHKLGIRESKPPNTSGSLAWRNVQTGGGKNDRLSRGSGIMPGGPVLSARRASFPISRSDVELGAKPVGSRESTGGMLKDVAGGVPLSMEAHEEEQRTDAPGRPSSLGPRERGNGGERGNVGIRTRSLPASRMNEPDRIQEPNRRGDSGDQSVSLRSASKWQERGLGGSVGKMSARSREEEDAPGRGSTGPAPVREYSTSRLASRAAAASRPTAATLSTIQTRPGILGVSQTSRDLARLTSELSVRSPPGSTIAYSPPRGAAYSVQGGRPLGRGLSFPLSPNPVRMSAASVQRPPQARDWQVSRGPVLERLSSDSTGLLSGGGYSRSSSARTDYRGAALLKTGSLSPRERGVLREWTRAGSLGESRRPYF</sequence>
<dbReference type="EMBL" id="DF237280">
    <property type="protein sequence ID" value="GAQ87095.1"/>
    <property type="molecule type" value="Genomic_DNA"/>
</dbReference>
<evidence type="ECO:0000256" key="1">
    <source>
        <dbReference type="SAM" id="MobiDB-lite"/>
    </source>
</evidence>
<dbReference type="InterPro" id="IPR011990">
    <property type="entry name" value="TPR-like_helical_dom_sf"/>
</dbReference>
<proteinExistence type="predicted"/>
<feature type="region of interest" description="Disordered" evidence="1">
    <location>
        <begin position="488"/>
        <end position="783"/>
    </location>
</feature>
<dbReference type="Gene3D" id="1.25.40.10">
    <property type="entry name" value="Tetratricopeptide repeat domain"/>
    <property type="match status" value="1"/>
</dbReference>
<dbReference type="AlphaFoldDB" id="A0A1Y1I7Z9"/>
<dbReference type="OrthoDB" id="509488at2759"/>
<organism evidence="2 3">
    <name type="scientific">Klebsormidium nitens</name>
    <name type="common">Green alga</name>
    <name type="synonym">Ulothrix nitens</name>
    <dbReference type="NCBI Taxonomy" id="105231"/>
    <lineage>
        <taxon>Eukaryota</taxon>
        <taxon>Viridiplantae</taxon>
        <taxon>Streptophyta</taxon>
        <taxon>Klebsormidiophyceae</taxon>
        <taxon>Klebsormidiales</taxon>
        <taxon>Klebsormidiaceae</taxon>
        <taxon>Klebsormidium</taxon>
    </lineage>
</organism>
<keyword evidence="3" id="KW-1185">Reference proteome</keyword>
<dbReference type="InterPro" id="IPR006597">
    <property type="entry name" value="Sel1-like"/>
</dbReference>
<feature type="region of interest" description="Disordered" evidence="1">
    <location>
        <begin position="810"/>
        <end position="834"/>
    </location>
</feature>
<dbReference type="Pfam" id="PF08238">
    <property type="entry name" value="Sel1"/>
    <property type="match status" value="3"/>
</dbReference>
<evidence type="ECO:0000313" key="3">
    <source>
        <dbReference type="Proteomes" id="UP000054558"/>
    </source>
</evidence>
<feature type="compositionally biased region" description="Polar residues" evidence="1">
    <location>
        <begin position="716"/>
        <end position="727"/>
    </location>
</feature>
<feature type="region of interest" description="Disordered" evidence="1">
    <location>
        <begin position="879"/>
        <end position="900"/>
    </location>
</feature>
<dbReference type="PANTHER" id="PTHR45011:SF1">
    <property type="entry name" value="DAP3-BINDING CELL DEATH ENHANCER 1"/>
    <property type="match status" value="1"/>
</dbReference>
<accession>A0A1Y1I7Z9</accession>
<reference evidence="2 3" key="1">
    <citation type="journal article" date="2014" name="Nat. Commun.">
        <title>Klebsormidium flaccidum genome reveals primary factors for plant terrestrial adaptation.</title>
        <authorList>
            <person name="Hori K."/>
            <person name="Maruyama F."/>
            <person name="Fujisawa T."/>
            <person name="Togashi T."/>
            <person name="Yamamoto N."/>
            <person name="Seo M."/>
            <person name="Sato S."/>
            <person name="Yamada T."/>
            <person name="Mori H."/>
            <person name="Tajima N."/>
            <person name="Moriyama T."/>
            <person name="Ikeuchi M."/>
            <person name="Watanabe M."/>
            <person name="Wada H."/>
            <person name="Kobayashi K."/>
            <person name="Saito M."/>
            <person name="Masuda T."/>
            <person name="Sasaki-Sekimoto Y."/>
            <person name="Mashiguchi K."/>
            <person name="Awai K."/>
            <person name="Shimojima M."/>
            <person name="Masuda S."/>
            <person name="Iwai M."/>
            <person name="Nobusawa T."/>
            <person name="Narise T."/>
            <person name="Kondo S."/>
            <person name="Saito H."/>
            <person name="Sato R."/>
            <person name="Murakawa M."/>
            <person name="Ihara Y."/>
            <person name="Oshima-Yamada Y."/>
            <person name="Ohtaka K."/>
            <person name="Satoh M."/>
            <person name="Sonobe K."/>
            <person name="Ishii M."/>
            <person name="Ohtani R."/>
            <person name="Kanamori-Sato M."/>
            <person name="Honoki R."/>
            <person name="Miyazaki D."/>
            <person name="Mochizuki H."/>
            <person name="Umetsu J."/>
            <person name="Higashi K."/>
            <person name="Shibata D."/>
            <person name="Kamiya Y."/>
            <person name="Sato N."/>
            <person name="Nakamura Y."/>
            <person name="Tabata S."/>
            <person name="Ida S."/>
            <person name="Kurokawa K."/>
            <person name="Ohta H."/>
        </authorList>
    </citation>
    <scope>NUCLEOTIDE SEQUENCE [LARGE SCALE GENOMIC DNA]</scope>
    <source>
        <strain evidence="2 3">NIES-2285</strain>
    </source>
</reference>